<name>A0A0C1L0W0_9BACT</name>
<evidence type="ECO:0000313" key="1">
    <source>
        <dbReference type="EMBL" id="KIC93652.1"/>
    </source>
</evidence>
<dbReference type="OrthoDB" id="1162179at2"/>
<protein>
    <recommendedName>
        <fullName evidence="3">DinB-like domain-containing protein</fullName>
    </recommendedName>
</protein>
<evidence type="ECO:0000313" key="2">
    <source>
        <dbReference type="Proteomes" id="UP000031408"/>
    </source>
</evidence>
<dbReference type="EMBL" id="JSVC01000018">
    <property type="protein sequence ID" value="KIC93652.1"/>
    <property type="molecule type" value="Genomic_DNA"/>
</dbReference>
<dbReference type="Gene3D" id="1.20.120.450">
    <property type="entry name" value="dinb family like domain"/>
    <property type="match status" value="1"/>
</dbReference>
<dbReference type="InterPro" id="IPR034660">
    <property type="entry name" value="DinB/YfiT-like"/>
</dbReference>
<sequence length="166" mass="18897">MHLLHAVHQVFGQLTATLVLLSDHQYTQQCKTLSHSTIGQHTRHIIEMFQCLINGFEEGVVNYEKRDRDVNIETSREVATSLLQVIYNMLQRENKSLILHAGYCDNTNEVVDLDTNFYREIAYNLEHAIHHMALIKVGVIEVSNISLPEGFGVASSTLKYRKACAQ</sequence>
<organism evidence="1 2">
    <name type="scientific">Flavihumibacter solisilvae</name>
    <dbReference type="NCBI Taxonomy" id="1349421"/>
    <lineage>
        <taxon>Bacteria</taxon>
        <taxon>Pseudomonadati</taxon>
        <taxon>Bacteroidota</taxon>
        <taxon>Chitinophagia</taxon>
        <taxon>Chitinophagales</taxon>
        <taxon>Chitinophagaceae</taxon>
        <taxon>Flavihumibacter</taxon>
    </lineage>
</organism>
<dbReference type="RefSeq" id="WP_039141567.1">
    <property type="nucleotide sequence ID" value="NZ_JSVC01000018.1"/>
</dbReference>
<reference evidence="1 2" key="1">
    <citation type="submission" date="2014-11" db="EMBL/GenBank/DDBJ databases">
        <title>Genome sequence of Flavihumibacter solisilvae 3-3.</title>
        <authorList>
            <person name="Zhou G."/>
            <person name="Li M."/>
            <person name="Wang G."/>
        </authorList>
    </citation>
    <scope>NUCLEOTIDE SEQUENCE [LARGE SCALE GENOMIC DNA]</scope>
    <source>
        <strain evidence="1 2">3-3</strain>
    </source>
</reference>
<dbReference type="AlphaFoldDB" id="A0A0C1L0W0"/>
<dbReference type="PANTHER" id="PTHR39473">
    <property type="match status" value="1"/>
</dbReference>
<dbReference type="STRING" id="1349421.OI18_15920"/>
<dbReference type="Proteomes" id="UP000031408">
    <property type="component" value="Unassembled WGS sequence"/>
</dbReference>
<gene>
    <name evidence="1" type="ORF">OI18_15920</name>
</gene>
<dbReference type="PANTHER" id="PTHR39473:SF1">
    <property type="entry name" value="DINB-LIKE DOMAIN-CONTAINING PROTEIN"/>
    <property type="match status" value="1"/>
</dbReference>
<comment type="caution">
    <text evidence="1">The sequence shown here is derived from an EMBL/GenBank/DDBJ whole genome shotgun (WGS) entry which is preliminary data.</text>
</comment>
<accession>A0A0C1L0W0</accession>
<dbReference type="SUPFAM" id="SSF109854">
    <property type="entry name" value="DinB/YfiT-like putative metalloenzymes"/>
    <property type="match status" value="1"/>
</dbReference>
<proteinExistence type="predicted"/>
<keyword evidence="2" id="KW-1185">Reference proteome</keyword>
<evidence type="ECO:0008006" key="3">
    <source>
        <dbReference type="Google" id="ProtNLM"/>
    </source>
</evidence>